<keyword evidence="1" id="KW-0235">DNA replication</keyword>
<reference evidence="3" key="1">
    <citation type="submission" date="2021-01" db="UniProtKB">
        <authorList>
            <consortium name="EnsemblPlants"/>
        </authorList>
    </citation>
    <scope>IDENTIFICATION</scope>
</reference>
<comment type="similarity">
    <text evidence="1">Belongs to the peptidase M24 family. SPT16 subfamily.</text>
</comment>
<feature type="domain" description="FACT complex subunit SPT16 PH-like" evidence="2">
    <location>
        <begin position="1"/>
        <end position="89"/>
    </location>
</feature>
<dbReference type="GO" id="GO:0006368">
    <property type="term" value="P:transcription elongation by RNA polymerase II"/>
    <property type="evidence" value="ECO:0007669"/>
    <property type="project" value="TreeGrafter"/>
</dbReference>
<keyword evidence="1" id="KW-0805">Transcription regulation</keyword>
<dbReference type="GO" id="GO:0006260">
    <property type="term" value="P:DNA replication"/>
    <property type="evidence" value="ECO:0007669"/>
    <property type="project" value="UniProtKB-KW"/>
</dbReference>
<dbReference type="PANTHER" id="PTHR13980">
    <property type="entry name" value="CDC68 RELATED"/>
    <property type="match status" value="1"/>
</dbReference>
<comment type="subcellular location">
    <subcellularLocation>
        <location evidence="1">Nucleus</location>
    </subcellularLocation>
    <subcellularLocation>
        <location evidence="1">Chromosome</location>
    </subcellularLocation>
</comment>
<dbReference type="GO" id="GO:0035101">
    <property type="term" value="C:FACT complex"/>
    <property type="evidence" value="ECO:0007669"/>
    <property type="project" value="UniProtKB-UniRule"/>
</dbReference>
<evidence type="ECO:0000259" key="2">
    <source>
        <dbReference type="Pfam" id="PF24824"/>
    </source>
</evidence>
<dbReference type="PANTHER" id="PTHR13980:SF15">
    <property type="entry name" value="FACT COMPLEX SUBUNIT SPT16"/>
    <property type="match status" value="1"/>
</dbReference>
<evidence type="ECO:0000313" key="3">
    <source>
        <dbReference type="EnsemblPlants" id="Kaladp1201s0017.1.v1.1.CDS.1"/>
    </source>
</evidence>
<keyword evidence="4" id="KW-1185">Reference proteome</keyword>
<keyword evidence="1" id="KW-0227">DNA damage</keyword>
<proteinExistence type="inferred from homology"/>
<organism evidence="3 4">
    <name type="scientific">Kalanchoe fedtschenkoi</name>
    <name type="common">Lavender scallops</name>
    <name type="synonym">South American air plant</name>
    <dbReference type="NCBI Taxonomy" id="63787"/>
    <lineage>
        <taxon>Eukaryota</taxon>
        <taxon>Viridiplantae</taxon>
        <taxon>Streptophyta</taxon>
        <taxon>Embryophyta</taxon>
        <taxon>Tracheophyta</taxon>
        <taxon>Spermatophyta</taxon>
        <taxon>Magnoliopsida</taxon>
        <taxon>eudicotyledons</taxon>
        <taxon>Gunneridae</taxon>
        <taxon>Pentapetalae</taxon>
        <taxon>Saxifragales</taxon>
        <taxon>Crassulaceae</taxon>
        <taxon>Kalanchoe</taxon>
    </lineage>
</organism>
<dbReference type="InterPro" id="IPR056595">
    <property type="entry name" value="Fact-SPT16_PH"/>
</dbReference>
<dbReference type="GO" id="GO:0031491">
    <property type="term" value="F:nucleosome binding"/>
    <property type="evidence" value="ECO:0007669"/>
    <property type="project" value="TreeGrafter"/>
</dbReference>
<dbReference type="Gene3D" id="2.30.29.150">
    <property type="match status" value="1"/>
</dbReference>
<keyword evidence="1" id="KW-0158">Chromosome</keyword>
<dbReference type="InterPro" id="IPR040258">
    <property type="entry name" value="Spt16"/>
</dbReference>
<evidence type="ECO:0000313" key="4">
    <source>
        <dbReference type="Proteomes" id="UP000594263"/>
    </source>
</evidence>
<dbReference type="Pfam" id="PF24824">
    <property type="entry name" value="PH_SPT16"/>
    <property type="match status" value="1"/>
</dbReference>
<evidence type="ECO:0000256" key="1">
    <source>
        <dbReference type="RuleBase" id="RU367052"/>
    </source>
</evidence>
<sequence length="110" mass="13082">MFGNIKPAFFQPVEKEMITLIHFHLHNHIMVVNKKTKDVQFYVEVMDVVQTLGGNKRFAYDLDEIEEEQRERHRKNKMNMDFQSFVNRVHDLWAQKPLASLFNNGDCINS</sequence>
<dbReference type="Proteomes" id="UP000594263">
    <property type="component" value="Unplaced"/>
</dbReference>
<dbReference type="GO" id="GO:0006281">
    <property type="term" value="P:DNA repair"/>
    <property type="evidence" value="ECO:0007669"/>
    <property type="project" value="UniProtKB-UniRule"/>
</dbReference>
<keyword evidence="1" id="KW-0804">Transcription</keyword>
<dbReference type="EnsemblPlants" id="Kaladp1201s0017.1.v1.1">
    <property type="protein sequence ID" value="Kaladp1201s0017.1.v1.1.CDS.1"/>
    <property type="gene ID" value="Kaladp1201s0017.v1.1"/>
</dbReference>
<dbReference type="Gramene" id="Kaladp1201s0017.1.v1.1">
    <property type="protein sequence ID" value="Kaladp1201s0017.1.v1.1.CDS.1"/>
    <property type="gene ID" value="Kaladp1201s0017.v1.1"/>
</dbReference>
<keyword evidence="1" id="KW-0539">Nucleus</keyword>
<keyword evidence="1" id="KW-0234">DNA repair</keyword>
<accession>A0A7N0VKW3</accession>
<protein>
    <recommendedName>
        <fullName evidence="1">FACT complex subunit</fullName>
    </recommendedName>
</protein>
<comment type="subunit">
    <text evidence="1">Component of the FACT complex.</text>
</comment>
<comment type="function">
    <text evidence="1">Component of the FACT complex, a general chromatin factor that acts to reorganize nucleosomes. The FACT complex is involved in multiple processes that require DNA as a template such as mRNA elongation, DNA replication and DNA repair. During transcription elongation the FACT complex acts as a histone chaperone that both destabilizes and restores nucleosomal structure. It facilitates the passage of RNA polymerase II and transcription by promoting the dissociation of one histone H2A-H2B dimer from the nucleosome, then subsequently promotes the reestablishment of the nucleosome following the passage of RNA polymerase II.</text>
</comment>
<name>A0A7N0VKW3_KALFE</name>
<dbReference type="AlphaFoldDB" id="A0A7N0VKW3"/>